<proteinExistence type="predicted"/>
<organism evidence="1 2">
    <name type="scientific">Streptomyces luteolifulvus</name>
    <dbReference type="NCBI Taxonomy" id="2615112"/>
    <lineage>
        <taxon>Bacteria</taxon>
        <taxon>Bacillati</taxon>
        <taxon>Actinomycetota</taxon>
        <taxon>Actinomycetes</taxon>
        <taxon>Kitasatosporales</taxon>
        <taxon>Streptomycetaceae</taxon>
        <taxon>Streptomyces</taxon>
    </lineage>
</organism>
<evidence type="ECO:0000313" key="2">
    <source>
        <dbReference type="Proteomes" id="UP000442707"/>
    </source>
</evidence>
<evidence type="ECO:0000313" key="1">
    <source>
        <dbReference type="EMBL" id="KAB1140244.1"/>
    </source>
</evidence>
<keyword evidence="2" id="KW-1185">Reference proteome</keyword>
<dbReference type="Proteomes" id="UP000442707">
    <property type="component" value="Unassembled WGS sequence"/>
</dbReference>
<reference evidence="1 2" key="1">
    <citation type="submission" date="2019-09" db="EMBL/GenBank/DDBJ databases">
        <title>Screening of Novel Bioactive Compounds from Soil-Associated.</title>
        <authorList>
            <person name="Zhao S."/>
        </authorList>
    </citation>
    <scope>NUCLEOTIDE SEQUENCE [LARGE SCALE GENOMIC DNA]</scope>
    <source>
        <strain evidence="1 2">HIT-DPA4</strain>
    </source>
</reference>
<name>A0A6H9UQ67_9ACTN</name>
<dbReference type="EMBL" id="VZRB01000044">
    <property type="protein sequence ID" value="KAB1140244.1"/>
    <property type="molecule type" value="Genomic_DNA"/>
</dbReference>
<gene>
    <name evidence="1" type="ORF">F7R91_36885</name>
</gene>
<sequence length="129" mass="14328">MPVDVATQLLSQQTSEDEETLGALLRSLRRSLAHEGIDDQLWDSLDAVLGEFAPPAPHDMASIAVRLRTSTTKLVEVVPYLLRPYPLRQMQRLIFLSAEHPRPEGTLGHLNRFAMGILSVLDLMGDDAL</sequence>
<comment type="caution">
    <text evidence="1">The sequence shown here is derived from an EMBL/GenBank/DDBJ whole genome shotgun (WGS) entry which is preliminary data.</text>
</comment>
<accession>A0A6H9UQ67</accession>
<protein>
    <submittedName>
        <fullName evidence="1">Uncharacterized protein</fullName>
    </submittedName>
</protein>
<dbReference type="AlphaFoldDB" id="A0A6H9UQ67"/>